<evidence type="ECO:0000313" key="2">
    <source>
        <dbReference type="EMBL" id="XCH28560.1"/>
    </source>
</evidence>
<accession>A0AAU8FXQ0</accession>
<gene>
    <name evidence="2" type="ORF">ABRQ22_13220</name>
</gene>
<keyword evidence="1" id="KW-1133">Transmembrane helix</keyword>
<organism evidence="2">
    <name type="scientific">Cellulosimicrobium sp. ES-005</name>
    <dbReference type="NCBI Taxonomy" id="3163031"/>
    <lineage>
        <taxon>Bacteria</taxon>
        <taxon>Bacillati</taxon>
        <taxon>Actinomycetota</taxon>
        <taxon>Actinomycetes</taxon>
        <taxon>Micrococcales</taxon>
        <taxon>Promicromonosporaceae</taxon>
        <taxon>Cellulosimicrobium</taxon>
    </lineage>
</organism>
<dbReference type="RefSeq" id="WP_353707048.1">
    <property type="nucleotide sequence ID" value="NZ_CP159290.1"/>
</dbReference>
<evidence type="ECO:0000256" key="1">
    <source>
        <dbReference type="SAM" id="Phobius"/>
    </source>
</evidence>
<dbReference type="AlphaFoldDB" id="A0AAU8FXQ0"/>
<feature type="transmembrane region" description="Helical" evidence="1">
    <location>
        <begin position="169"/>
        <end position="195"/>
    </location>
</feature>
<feature type="transmembrane region" description="Helical" evidence="1">
    <location>
        <begin position="105"/>
        <end position="123"/>
    </location>
</feature>
<reference evidence="2" key="1">
    <citation type="submission" date="2024-06" db="EMBL/GenBank/DDBJ databases">
        <title>Complete genome sequence of the cellulolytic actinobacterium, Cellulosimicrobium ES-005.</title>
        <authorList>
            <person name="Matthews C.T."/>
            <person name="Underwood K.D."/>
            <person name="Ghanchi K.M."/>
            <person name="Fields S.D."/>
            <person name="Gardner S.G."/>
        </authorList>
    </citation>
    <scope>NUCLEOTIDE SEQUENCE</scope>
    <source>
        <strain evidence="2">ES-005</strain>
    </source>
</reference>
<sequence>MTATRLVRPPTVAPRARGARTAVATLTLTSLAIAAFAVLPYLTASLPALARDDVGLAAAYAGAPGFVLGAFYAHVVAGGVALVCAPFQLWAGLRRRHPGAHRWTGRVYVAAVAVGGVAGLVLVPVNQAGVVGTLGFGALAPLWLWTTWRGVRAVRGGDVVAHQDWMTRSFALTYAGVTLRLWTTTLVVVQALALGDAVDPDVAFDRAYALAPFLSWVPNLVVAELLVRRRRARRGSTAVRSAVRAAQRTSPDS</sequence>
<feature type="transmembrane region" description="Helical" evidence="1">
    <location>
        <begin position="207"/>
        <end position="227"/>
    </location>
</feature>
<proteinExistence type="predicted"/>
<dbReference type="InterPro" id="IPR018750">
    <property type="entry name" value="DUF2306_membrane"/>
</dbReference>
<name>A0AAU8FXQ0_9MICO</name>
<feature type="transmembrane region" description="Helical" evidence="1">
    <location>
        <begin position="21"/>
        <end position="42"/>
    </location>
</feature>
<feature type="transmembrane region" description="Helical" evidence="1">
    <location>
        <begin position="129"/>
        <end position="148"/>
    </location>
</feature>
<protein>
    <submittedName>
        <fullName evidence="2">DUF2306 domain-containing protein</fullName>
    </submittedName>
</protein>
<dbReference type="Pfam" id="PF10067">
    <property type="entry name" value="DUF2306"/>
    <property type="match status" value="1"/>
</dbReference>
<dbReference type="EMBL" id="CP159290">
    <property type="protein sequence ID" value="XCH28560.1"/>
    <property type="molecule type" value="Genomic_DNA"/>
</dbReference>
<feature type="transmembrane region" description="Helical" evidence="1">
    <location>
        <begin position="71"/>
        <end position="93"/>
    </location>
</feature>
<keyword evidence="1" id="KW-0472">Membrane</keyword>
<keyword evidence="1" id="KW-0812">Transmembrane</keyword>